<protein>
    <recommendedName>
        <fullName evidence="3">N-acetyltransferase domain-containing protein</fullName>
    </recommendedName>
</protein>
<evidence type="ECO:0000313" key="1">
    <source>
        <dbReference type="EMBL" id="KHD04788.1"/>
    </source>
</evidence>
<organism evidence="1 2">
    <name type="scientific">Candidatus Thiomargarita nelsonii</name>
    <dbReference type="NCBI Taxonomy" id="1003181"/>
    <lineage>
        <taxon>Bacteria</taxon>
        <taxon>Pseudomonadati</taxon>
        <taxon>Pseudomonadota</taxon>
        <taxon>Gammaproteobacteria</taxon>
        <taxon>Thiotrichales</taxon>
        <taxon>Thiotrichaceae</taxon>
        <taxon>Thiomargarita</taxon>
    </lineage>
</organism>
<accession>A0A0A6P1Z1</accession>
<dbReference type="AlphaFoldDB" id="A0A0A6P1Z1"/>
<sequence>MNYKEAKKQYNELRNKVYQKVEKELTDRFQKPVQLSHIDINALKAWQKEWCPRLAERKRFTEEELFWNWVNTIREMSNVPSRFELAIWSDNILCGLAIGKPSKGPAHNAIYRLQGSPIKHPLEGKIITIAIKTGTEYARALGKKHLVLVEPLEHLVKIYQRHGFTFKTSKHYPRRYSMKEV</sequence>
<evidence type="ECO:0008006" key="3">
    <source>
        <dbReference type="Google" id="ProtNLM"/>
    </source>
</evidence>
<keyword evidence="2" id="KW-1185">Reference proteome</keyword>
<gene>
    <name evidence="1" type="ORF">PN36_34835</name>
</gene>
<name>A0A0A6P1Z1_9GAMM</name>
<evidence type="ECO:0000313" key="2">
    <source>
        <dbReference type="Proteomes" id="UP000030428"/>
    </source>
</evidence>
<dbReference type="Proteomes" id="UP000030428">
    <property type="component" value="Unassembled WGS sequence"/>
</dbReference>
<dbReference type="EMBL" id="JSZA02000398">
    <property type="protein sequence ID" value="KHD04788.1"/>
    <property type="molecule type" value="Genomic_DNA"/>
</dbReference>
<comment type="caution">
    <text evidence="1">The sequence shown here is derived from an EMBL/GenBank/DDBJ whole genome shotgun (WGS) entry which is preliminary data.</text>
</comment>
<proteinExistence type="predicted"/>
<reference evidence="1 2" key="1">
    <citation type="journal article" date="2016" name="Front. Microbiol.">
        <title>Single-Cell (Meta-)Genomics of a Dimorphic Candidatus Thiomargarita nelsonii Reveals Genomic Plasticity.</title>
        <authorList>
            <person name="Flood B.E."/>
            <person name="Fliss P."/>
            <person name="Jones D.S."/>
            <person name="Dick G.J."/>
            <person name="Jain S."/>
            <person name="Kaster A.K."/>
            <person name="Winkel M."/>
            <person name="Mussmann M."/>
            <person name="Bailey J."/>
        </authorList>
    </citation>
    <scope>NUCLEOTIDE SEQUENCE [LARGE SCALE GENOMIC DNA]</scope>
    <source>
        <strain evidence="1">Hydrate Ridge</strain>
    </source>
</reference>